<proteinExistence type="predicted"/>
<feature type="chain" id="PRO_5009890591" evidence="1">
    <location>
        <begin position="21"/>
        <end position="147"/>
    </location>
</feature>
<dbReference type="Proteomes" id="UP000184267">
    <property type="component" value="Unassembled WGS sequence"/>
</dbReference>
<accession>A0A1M2V709</accession>
<protein>
    <submittedName>
        <fullName evidence="2">Uncharacterized protein</fullName>
    </submittedName>
</protein>
<gene>
    <name evidence="2" type="ORF">TRAPUB_6050</name>
</gene>
<dbReference type="AlphaFoldDB" id="A0A1M2V709"/>
<dbReference type="Gene3D" id="2.60.120.10">
    <property type="entry name" value="Jelly Rolls"/>
    <property type="match status" value="1"/>
</dbReference>
<sequence length="147" mass="14216">MLTFSKAVICAVLLAKYASAAPAGASSGVASSAAASASSAASSAVFASASSAVSSVFASASTAVASSDLSSSTIATATSSFSAEPASVTVPFASDDPNGILWSEDSTIDPQAIRNTLGATIMGPQNIPIALQNPDLLAPPSTDEGSV</sequence>
<dbReference type="STRING" id="154538.A0A1M2V709"/>
<dbReference type="OrthoDB" id="10263073at2759"/>
<name>A0A1M2V709_TRAPU</name>
<reference evidence="2 3" key="1">
    <citation type="submission" date="2016-10" db="EMBL/GenBank/DDBJ databases">
        <title>Genome sequence of the basidiomycete white-rot fungus Trametes pubescens.</title>
        <authorList>
            <person name="Makela M.R."/>
            <person name="Granchi Z."/>
            <person name="Peng M."/>
            <person name="De Vries R.P."/>
            <person name="Grigoriev I."/>
            <person name="Riley R."/>
            <person name="Hilden K."/>
        </authorList>
    </citation>
    <scope>NUCLEOTIDE SEQUENCE [LARGE SCALE GENOMIC DNA]</scope>
    <source>
        <strain evidence="2 3">FBCC735</strain>
    </source>
</reference>
<keyword evidence="3" id="KW-1185">Reference proteome</keyword>
<dbReference type="EMBL" id="MNAD01001618">
    <property type="protein sequence ID" value="OJT03381.1"/>
    <property type="molecule type" value="Genomic_DNA"/>
</dbReference>
<evidence type="ECO:0000256" key="1">
    <source>
        <dbReference type="SAM" id="SignalP"/>
    </source>
</evidence>
<evidence type="ECO:0000313" key="3">
    <source>
        <dbReference type="Proteomes" id="UP000184267"/>
    </source>
</evidence>
<keyword evidence="1" id="KW-0732">Signal</keyword>
<comment type="caution">
    <text evidence="2">The sequence shown here is derived from an EMBL/GenBank/DDBJ whole genome shotgun (WGS) entry which is preliminary data.</text>
</comment>
<organism evidence="2 3">
    <name type="scientific">Trametes pubescens</name>
    <name type="common">White-rot fungus</name>
    <dbReference type="NCBI Taxonomy" id="154538"/>
    <lineage>
        <taxon>Eukaryota</taxon>
        <taxon>Fungi</taxon>
        <taxon>Dikarya</taxon>
        <taxon>Basidiomycota</taxon>
        <taxon>Agaricomycotina</taxon>
        <taxon>Agaricomycetes</taxon>
        <taxon>Polyporales</taxon>
        <taxon>Polyporaceae</taxon>
        <taxon>Trametes</taxon>
    </lineage>
</organism>
<dbReference type="InterPro" id="IPR014710">
    <property type="entry name" value="RmlC-like_jellyroll"/>
</dbReference>
<feature type="signal peptide" evidence="1">
    <location>
        <begin position="1"/>
        <end position="20"/>
    </location>
</feature>
<evidence type="ECO:0000313" key="2">
    <source>
        <dbReference type="EMBL" id="OJT03381.1"/>
    </source>
</evidence>